<dbReference type="SMART" id="SM00986">
    <property type="entry name" value="UDG"/>
    <property type="match status" value="1"/>
</dbReference>
<dbReference type="SUPFAM" id="SSF52141">
    <property type="entry name" value="Uracil-DNA glycosylase-like"/>
    <property type="match status" value="1"/>
</dbReference>
<name>A0A1U7NPS1_9FIRM</name>
<dbReference type="CDD" id="cd10032">
    <property type="entry name" value="UDG-F6_HDG"/>
    <property type="match status" value="1"/>
</dbReference>
<feature type="domain" description="Uracil-DNA glycosylase-like" evidence="1">
    <location>
        <begin position="24"/>
        <end position="169"/>
    </location>
</feature>
<evidence type="ECO:0000313" key="2">
    <source>
        <dbReference type="EMBL" id="OLU47634.1"/>
    </source>
</evidence>
<sequence>MAMSDIRFFRKDTMNKEYVEHTLPPQIDSGSKILILGTMPSPKSRETGFYYGHPQNRFWRLLSDLFSEPKPETIEEKKAFLSRHHIALWDTLKSCSIYKASDASIQDPIPNDIKSLVEGTQIQHVFVTGKQAEKFYTKYCGKPLPYTLLPSPSSANQTKKYEAMLDEYRAILSYL</sequence>
<protein>
    <submittedName>
        <fullName evidence="2">DNA-deoxyinosine glycosylase</fullName>
    </submittedName>
</protein>
<dbReference type="SMART" id="SM00987">
    <property type="entry name" value="UreE_C"/>
    <property type="match status" value="1"/>
</dbReference>
<proteinExistence type="predicted"/>
<dbReference type="STRING" id="1862672.BO225_01970"/>
<dbReference type="InterPro" id="IPR026353">
    <property type="entry name" value="Hypoxan-DNA_Glyclase"/>
</dbReference>
<evidence type="ECO:0000313" key="3">
    <source>
        <dbReference type="Proteomes" id="UP000186705"/>
    </source>
</evidence>
<gene>
    <name evidence="2" type="ORF">BO225_01970</name>
</gene>
<dbReference type="Gene3D" id="3.40.470.10">
    <property type="entry name" value="Uracil-DNA glycosylase-like domain"/>
    <property type="match status" value="1"/>
</dbReference>
<dbReference type="InterPro" id="IPR005122">
    <property type="entry name" value="Uracil-DNA_glycosylase-like"/>
</dbReference>
<dbReference type="InterPro" id="IPR036895">
    <property type="entry name" value="Uracil-DNA_glycosylase-like_sf"/>
</dbReference>
<reference evidence="2 3" key="1">
    <citation type="submission" date="2016-11" db="EMBL/GenBank/DDBJ databases">
        <title>Description of two novel members of the family Erysipelotrichaceae: Ileibacterium lipovorans gen. nov., sp. nov. and Dubosiella newyorkensis, gen. nov., sp. nov.</title>
        <authorList>
            <person name="Cox L.M."/>
            <person name="Sohn J."/>
            <person name="Tyrrell K.L."/>
            <person name="Citron D.M."/>
            <person name="Lawson P.A."/>
            <person name="Patel N.B."/>
            <person name="Iizumi T."/>
            <person name="Perez-Perez G.I."/>
            <person name="Goldstein E.J."/>
            <person name="Blaser M.J."/>
        </authorList>
    </citation>
    <scope>NUCLEOTIDE SEQUENCE [LARGE SCALE GENOMIC DNA]</scope>
    <source>
        <strain evidence="2 3">NYU-BL-A4</strain>
    </source>
</reference>
<dbReference type="AlphaFoldDB" id="A0A1U7NPS1"/>
<organism evidence="2 3">
    <name type="scientific">Dubosiella newyorkensis</name>
    <dbReference type="NCBI Taxonomy" id="1862672"/>
    <lineage>
        <taxon>Bacteria</taxon>
        <taxon>Bacillati</taxon>
        <taxon>Bacillota</taxon>
        <taxon>Erysipelotrichia</taxon>
        <taxon>Erysipelotrichales</taxon>
        <taxon>Erysipelotrichaceae</taxon>
        <taxon>Dubosiella</taxon>
    </lineage>
</organism>
<keyword evidence="3" id="KW-1185">Reference proteome</keyword>
<evidence type="ECO:0000259" key="1">
    <source>
        <dbReference type="SMART" id="SM00986"/>
    </source>
</evidence>
<dbReference type="Proteomes" id="UP000186705">
    <property type="component" value="Unassembled WGS sequence"/>
</dbReference>
<accession>A0A1U7NPS1</accession>
<dbReference type="EMBL" id="MPKA01000044">
    <property type="protein sequence ID" value="OLU47634.1"/>
    <property type="molecule type" value="Genomic_DNA"/>
</dbReference>
<dbReference type="NCBIfam" id="TIGR04274">
    <property type="entry name" value="hypoxanDNAglyco"/>
    <property type="match status" value="1"/>
</dbReference>
<dbReference type="Pfam" id="PF03167">
    <property type="entry name" value="UDG"/>
    <property type="match status" value="1"/>
</dbReference>
<comment type="caution">
    <text evidence="2">The sequence shown here is derived from an EMBL/GenBank/DDBJ whole genome shotgun (WGS) entry which is preliminary data.</text>
</comment>